<dbReference type="EMBL" id="VLTN01000046">
    <property type="protein sequence ID" value="KAA0149148.1"/>
    <property type="molecule type" value="Genomic_DNA"/>
</dbReference>
<dbReference type="GO" id="GO:0015937">
    <property type="term" value="P:coenzyme A biosynthetic process"/>
    <property type="evidence" value="ECO:0007669"/>
    <property type="project" value="InterPro"/>
</dbReference>
<proteinExistence type="inferred from homology"/>
<evidence type="ECO:0000313" key="4">
    <source>
        <dbReference type="Proteomes" id="UP000323011"/>
    </source>
</evidence>
<evidence type="ECO:0000256" key="2">
    <source>
        <dbReference type="ARBA" id="ARBA00022840"/>
    </source>
</evidence>
<dbReference type="HAMAP" id="MF_00376">
    <property type="entry name" value="Dephospho_CoA_kinase"/>
    <property type="match status" value="1"/>
</dbReference>
<keyword evidence="4" id="KW-1185">Reference proteome</keyword>
<dbReference type="PANTHER" id="PTHR10695:SF46">
    <property type="entry name" value="BIFUNCTIONAL COENZYME A SYNTHASE-RELATED"/>
    <property type="match status" value="1"/>
</dbReference>
<dbReference type="CDD" id="cd02022">
    <property type="entry name" value="DPCK"/>
    <property type="match status" value="1"/>
</dbReference>
<dbReference type="SUPFAM" id="SSF52540">
    <property type="entry name" value="P-loop containing nucleoside triphosphate hydrolases"/>
    <property type="match status" value="1"/>
</dbReference>
<evidence type="ECO:0008006" key="5">
    <source>
        <dbReference type="Google" id="ProtNLM"/>
    </source>
</evidence>
<dbReference type="GO" id="GO:0004140">
    <property type="term" value="F:dephospho-CoA kinase activity"/>
    <property type="evidence" value="ECO:0007669"/>
    <property type="project" value="InterPro"/>
</dbReference>
<sequence>MGRIVIGLTGGIGSGKSAARRWLEALGCVGIDADKMAHLAYKAGTPGHACIVAEFGSRVVDAAGEIDRRALGGIVFGSPDARRRLERIVWPRIADVVASAIEHVGEGRNLDGSEAAAPPGGTVWLPADSPDACDRPAAVSTLARAISAASPGPAGEVAEPGDVDLAGAGLVRAEAPRPIVVLEAAVLLEAGWDAAADVVWSTFVDRERAVERILGRDGHARDEAERRIDAQMSIGARLRRSSSAFDTSGQVARTRADLALALGELARANGRP</sequence>
<dbReference type="Proteomes" id="UP000323011">
    <property type="component" value="Unassembled WGS sequence"/>
</dbReference>
<dbReference type="AlphaFoldDB" id="A0A5A8C8K5"/>
<dbReference type="PROSITE" id="PS51219">
    <property type="entry name" value="DPCK"/>
    <property type="match status" value="1"/>
</dbReference>
<dbReference type="PANTHER" id="PTHR10695">
    <property type="entry name" value="DEPHOSPHO-COA KINASE-RELATED"/>
    <property type="match status" value="1"/>
</dbReference>
<dbReference type="InterPro" id="IPR027417">
    <property type="entry name" value="P-loop_NTPase"/>
</dbReference>
<dbReference type="Pfam" id="PF01121">
    <property type="entry name" value="CoaE"/>
    <property type="match status" value="2"/>
</dbReference>
<reference evidence="3 4" key="1">
    <citation type="submission" date="2019-07" db="EMBL/GenBank/DDBJ databases">
        <title>Genomes of Cafeteria roenbergensis.</title>
        <authorList>
            <person name="Fischer M.G."/>
            <person name="Hackl T."/>
            <person name="Roman M."/>
        </authorList>
    </citation>
    <scope>NUCLEOTIDE SEQUENCE [LARGE SCALE GENOMIC DNA]</scope>
    <source>
        <strain evidence="3 4">BVI</strain>
    </source>
</reference>
<dbReference type="GO" id="GO:0005524">
    <property type="term" value="F:ATP binding"/>
    <property type="evidence" value="ECO:0007669"/>
    <property type="project" value="UniProtKB-KW"/>
</dbReference>
<dbReference type="NCBIfam" id="TIGR00152">
    <property type="entry name" value="dephospho-CoA kinase"/>
    <property type="match status" value="1"/>
</dbReference>
<evidence type="ECO:0000256" key="1">
    <source>
        <dbReference type="ARBA" id="ARBA00022741"/>
    </source>
</evidence>
<accession>A0A5A8C8K5</accession>
<organism evidence="3 4">
    <name type="scientific">Cafeteria roenbergensis</name>
    <name type="common">Marine flagellate</name>
    <dbReference type="NCBI Taxonomy" id="33653"/>
    <lineage>
        <taxon>Eukaryota</taxon>
        <taxon>Sar</taxon>
        <taxon>Stramenopiles</taxon>
        <taxon>Bigyra</taxon>
        <taxon>Opalozoa</taxon>
        <taxon>Bicosoecida</taxon>
        <taxon>Cafeteriaceae</taxon>
        <taxon>Cafeteria</taxon>
    </lineage>
</organism>
<dbReference type="Gene3D" id="3.40.50.300">
    <property type="entry name" value="P-loop containing nucleotide triphosphate hydrolases"/>
    <property type="match status" value="1"/>
</dbReference>
<comment type="caution">
    <text evidence="3">The sequence shown here is derived from an EMBL/GenBank/DDBJ whole genome shotgun (WGS) entry which is preliminary data.</text>
</comment>
<dbReference type="InterPro" id="IPR001977">
    <property type="entry name" value="Depp_CoAkinase"/>
</dbReference>
<keyword evidence="1" id="KW-0547">Nucleotide-binding</keyword>
<keyword evidence="2" id="KW-0067">ATP-binding</keyword>
<name>A0A5A8C8K5_CAFRO</name>
<gene>
    <name evidence="3" type="ORF">FNF29_06236</name>
</gene>
<protein>
    <recommendedName>
        <fullName evidence="5">Dephospho-CoA kinase</fullName>
    </recommendedName>
</protein>
<evidence type="ECO:0000313" key="3">
    <source>
        <dbReference type="EMBL" id="KAA0149148.1"/>
    </source>
</evidence>